<evidence type="ECO:0000256" key="11">
    <source>
        <dbReference type="RuleBase" id="RU004253"/>
    </source>
</evidence>
<dbReference type="HAMAP" id="MF_00097">
    <property type="entry name" value="TMP_synthase"/>
    <property type="match status" value="1"/>
</dbReference>
<evidence type="ECO:0000256" key="10">
    <source>
        <dbReference type="RuleBase" id="RU003826"/>
    </source>
</evidence>
<proteinExistence type="inferred from homology"/>
<dbReference type="InterPro" id="IPR036206">
    <property type="entry name" value="ThiamineP_synth_sf"/>
</dbReference>
<protein>
    <recommendedName>
        <fullName evidence="9">Thiamine-phosphate synthase</fullName>
        <shortName evidence="9">TP synthase</shortName>
        <shortName evidence="9">TPS</shortName>
        <ecNumber evidence="9">2.5.1.3</ecNumber>
    </recommendedName>
    <alternativeName>
        <fullName evidence="9">Thiamine-phosphate pyrophosphorylase</fullName>
        <shortName evidence="9">TMP pyrophosphorylase</shortName>
        <shortName evidence="9">TMP-PPase</shortName>
    </alternativeName>
</protein>
<name>A0ABW4HSQ9_9BACI</name>
<comment type="function">
    <text evidence="9">Condenses 4-methyl-5-(beta-hydroxyethyl)thiazole monophosphate (THZ-P) and 2-methyl-4-amino-5-hydroxymethyl pyrimidine pyrophosphate (HMP-PP) to form thiamine monophosphate (TMP).</text>
</comment>
<comment type="caution">
    <text evidence="13">The sequence shown here is derived from an EMBL/GenBank/DDBJ whole genome shotgun (WGS) entry which is preliminary data.</text>
</comment>
<comment type="similarity">
    <text evidence="9 10">Belongs to the thiamine-phosphate synthase family.</text>
</comment>
<dbReference type="InterPro" id="IPR034291">
    <property type="entry name" value="TMP_synthase"/>
</dbReference>
<dbReference type="Proteomes" id="UP001597221">
    <property type="component" value="Unassembled WGS sequence"/>
</dbReference>
<dbReference type="CDD" id="cd00564">
    <property type="entry name" value="TMP_TenI"/>
    <property type="match status" value="1"/>
</dbReference>
<keyword evidence="5 9" id="KW-0784">Thiamine biosynthesis</keyword>
<feature type="binding site" evidence="9">
    <location>
        <begin position="189"/>
        <end position="190"/>
    </location>
    <ligand>
        <name>2-[(2R,5Z)-2-carboxy-4-methylthiazol-5(2H)-ylidene]ethyl phosphate</name>
        <dbReference type="ChEBI" id="CHEBI:62899"/>
    </ligand>
</feature>
<evidence type="ECO:0000313" key="14">
    <source>
        <dbReference type="Proteomes" id="UP001597221"/>
    </source>
</evidence>
<feature type="domain" description="Thiamine phosphate synthase/TenI" evidence="12">
    <location>
        <begin position="11"/>
        <end position="192"/>
    </location>
</feature>
<reference evidence="14" key="1">
    <citation type="journal article" date="2019" name="Int. J. Syst. Evol. Microbiol.">
        <title>The Global Catalogue of Microorganisms (GCM) 10K type strain sequencing project: providing services to taxonomists for standard genome sequencing and annotation.</title>
        <authorList>
            <consortium name="The Broad Institute Genomics Platform"/>
            <consortium name="The Broad Institute Genome Sequencing Center for Infectious Disease"/>
            <person name="Wu L."/>
            <person name="Ma J."/>
        </authorList>
    </citation>
    <scope>NUCLEOTIDE SEQUENCE [LARGE SCALE GENOMIC DNA]</scope>
    <source>
        <strain evidence="14">CGMCC 1.12376</strain>
    </source>
</reference>
<dbReference type="NCBIfam" id="TIGR00693">
    <property type="entry name" value="thiE"/>
    <property type="match status" value="1"/>
</dbReference>
<dbReference type="InterPro" id="IPR022998">
    <property type="entry name" value="ThiamineP_synth_TenI"/>
</dbReference>
<evidence type="ECO:0000313" key="13">
    <source>
        <dbReference type="EMBL" id="MFD1608576.1"/>
    </source>
</evidence>
<dbReference type="Pfam" id="PF02581">
    <property type="entry name" value="TMP-TENI"/>
    <property type="match status" value="1"/>
</dbReference>
<organism evidence="13 14">
    <name type="scientific">Oceanobacillus luteolus</name>
    <dbReference type="NCBI Taxonomy" id="1274358"/>
    <lineage>
        <taxon>Bacteria</taxon>
        <taxon>Bacillati</taxon>
        <taxon>Bacillota</taxon>
        <taxon>Bacilli</taxon>
        <taxon>Bacillales</taxon>
        <taxon>Bacillaceae</taxon>
        <taxon>Oceanobacillus</taxon>
    </lineage>
</organism>
<dbReference type="EMBL" id="JBHUDE010000116">
    <property type="protein sequence ID" value="MFD1608576.1"/>
    <property type="molecule type" value="Genomic_DNA"/>
</dbReference>
<feature type="binding site" evidence="9">
    <location>
        <position position="74"/>
    </location>
    <ligand>
        <name>4-amino-2-methyl-5-(diphosphooxymethyl)pyrimidine</name>
        <dbReference type="ChEBI" id="CHEBI:57841"/>
    </ligand>
</feature>
<dbReference type="GO" id="GO:0004789">
    <property type="term" value="F:thiamine-phosphate diphosphorylase activity"/>
    <property type="evidence" value="ECO:0007669"/>
    <property type="project" value="UniProtKB-EC"/>
</dbReference>
<evidence type="ECO:0000259" key="12">
    <source>
        <dbReference type="Pfam" id="PF02581"/>
    </source>
</evidence>
<feature type="binding site" evidence="9">
    <location>
        <position position="141"/>
    </location>
    <ligand>
        <name>4-amino-2-methyl-5-(diphosphooxymethyl)pyrimidine</name>
        <dbReference type="ChEBI" id="CHEBI:57841"/>
    </ligand>
</feature>
<feature type="binding site" evidence="9">
    <location>
        <position position="169"/>
    </location>
    <ligand>
        <name>2-[(2R,5Z)-2-carboxy-4-methylthiazol-5(2H)-ylidene]ethyl phosphate</name>
        <dbReference type="ChEBI" id="CHEBI:62899"/>
    </ligand>
</feature>
<evidence type="ECO:0000256" key="1">
    <source>
        <dbReference type="ARBA" id="ARBA00005165"/>
    </source>
</evidence>
<evidence type="ECO:0000256" key="8">
    <source>
        <dbReference type="ARBA" id="ARBA00047883"/>
    </source>
</evidence>
<feature type="binding site" evidence="9">
    <location>
        <position position="94"/>
    </location>
    <ligand>
        <name>Mg(2+)</name>
        <dbReference type="ChEBI" id="CHEBI:18420"/>
    </ligand>
</feature>
<comment type="catalytic activity">
    <reaction evidence="6 9 10">
        <text>4-methyl-5-(2-phosphooxyethyl)-thiazole + 4-amino-2-methyl-5-(diphosphooxymethyl)pyrimidine + H(+) = thiamine phosphate + diphosphate</text>
        <dbReference type="Rhea" id="RHEA:22328"/>
        <dbReference type="ChEBI" id="CHEBI:15378"/>
        <dbReference type="ChEBI" id="CHEBI:33019"/>
        <dbReference type="ChEBI" id="CHEBI:37575"/>
        <dbReference type="ChEBI" id="CHEBI:57841"/>
        <dbReference type="ChEBI" id="CHEBI:58296"/>
        <dbReference type="EC" id="2.5.1.3"/>
    </reaction>
</comment>
<keyword evidence="14" id="KW-1185">Reference proteome</keyword>
<feature type="binding site" evidence="9">
    <location>
        <begin position="39"/>
        <end position="43"/>
    </location>
    <ligand>
        <name>4-amino-2-methyl-5-(diphosphooxymethyl)pyrimidine</name>
        <dbReference type="ChEBI" id="CHEBI:57841"/>
    </ligand>
</feature>
<dbReference type="RefSeq" id="WP_251516733.1">
    <property type="nucleotide sequence ID" value="NZ_JAMBON010000039.1"/>
</dbReference>
<dbReference type="EC" id="2.5.1.3" evidence="9"/>
<keyword evidence="2 9" id="KW-0808">Transferase</keyword>
<comment type="catalytic activity">
    <reaction evidence="8 9 10">
        <text>2-[(2R,5Z)-2-carboxy-4-methylthiazol-5(2H)-ylidene]ethyl phosphate + 4-amino-2-methyl-5-(diphosphooxymethyl)pyrimidine + 2 H(+) = thiamine phosphate + CO2 + diphosphate</text>
        <dbReference type="Rhea" id="RHEA:47844"/>
        <dbReference type="ChEBI" id="CHEBI:15378"/>
        <dbReference type="ChEBI" id="CHEBI:16526"/>
        <dbReference type="ChEBI" id="CHEBI:33019"/>
        <dbReference type="ChEBI" id="CHEBI:37575"/>
        <dbReference type="ChEBI" id="CHEBI:57841"/>
        <dbReference type="ChEBI" id="CHEBI:62899"/>
        <dbReference type="EC" id="2.5.1.3"/>
    </reaction>
</comment>
<comment type="cofactor">
    <cofactor evidence="9">
        <name>Mg(2+)</name>
        <dbReference type="ChEBI" id="CHEBI:18420"/>
    </cofactor>
    <text evidence="9">Binds 1 Mg(2+) ion per subunit.</text>
</comment>
<feature type="binding site" evidence="9">
    <location>
        <position position="112"/>
    </location>
    <ligand>
        <name>4-amino-2-methyl-5-(diphosphooxymethyl)pyrimidine</name>
        <dbReference type="ChEBI" id="CHEBI:57841"/>
    </ligand>
</feature>
<evidence type="ECO:0000256" key="6">
    <source>
        <dbReference type="ARBA" id="ARBA00047334"/>
    </source>
</evidence>
<evidence type="ECO:0000256" key="5">
    <source>
        <dbReference type="ARBA" id="ARBA00022977"/>
    </source>
</evidence>
<comment type="catalytic activity">
    <reaction evidence="7 9 10">
        <text>2-(2-carboxy-4-methylthiazol-5-yl)ethyl phosphate + 4-amino-2-methyl-5-(diphosphooxymethyl)pyrimidine + 2 H(+) = thiamine phosphate + CO2 + diphosphate</text>
        <dbReference type="Rhea" id="RHEA:47848"/>
        <dbReference type="ChEBI" id="CHEBI:15378"/>
        <dbReference type="ChEBI" id="CHEBI:16526"/>
        <dbReference type="ChEBI" id="CHEBI:33019"/>
        <dbReference type="ChEBI" id="CHEBI:37575"/>
        <dbReference type="ChEBI" id="CHEBI:57841"/>
        <dbReference type="ChEBI" id="CHEBI:62890"/>
        <dbReference type="EC" id="2.5.1.3"/>
    </reaction>
</comment>
<gene>
    <name evidence="9 13" type="primary">thiE</name>
    <name evidence="13" type="ORF">ACFSBH_13155</name>
</gene>
<feature type="binding site" evidence="9">
    <location>
        <begin position="138"/>
        <end position="140"/>
    </location>
    <ligand>
        <name>2-[(2R,5Z)-2-carboxy-4-methylthiazol-5(2H)-ylidene]ethyl phosphate</name>
        <dbReference type="ChEBI" id="CHEBI:62899"/>
    </ligand>
</feature>
<evidence type="ECO:0000256" key="7">
    <source>
        <dbReference type="ARBA" id="ARBA00047851"/>
    </source>
</evidence>
<evidence type="ECO:0000256" key="9">
    <source>
        <dbReference type="HAMAP-Rule" id="MF_00097"/>
    </source>
</evidence>
<dbReference type="InterPro" id="IPR013785">
    <property type="entry name" value="Aldolase_TIM"/>
</dbReference>
<keyword evidence="4 9" id="KW-0460">Magnesium</keyword>
<comment type="pathway">
    <text evidence="1 9 11">Cofactor biosynthesis; thiamine diphosphate biosynthesis; thiamine phosphate from 4-amino-2-methyl-5-diphosphomethylpyrimidine and 4-methyl-5-(2-phosphoethyl)-thiazole: step 1/1.</text>
</comment>
<keyword evidence="3 9" id="KW-0479">Metal-binding</keyword>
<evidence type="ECO:0000256" key="2">
    <source>
        <dbReference type="ARBA" id="ARBA00022679"/>
    </source>
</evidence>
<evidence type="ECO:0000256" key="3">
    <source>
        <dbReference type="ARBA" id="ARBA00022723"/>
    </source>
</evidence>
<sequence>MNPLTAKLRKYFVMGSQDCIRDPEETLLEAIQAGITTFQYREKGPNSLSGEAEVELGRKLRKICKDHGVLFIINDKVDLAETLDADGIHVGQGDAPVEKVREQFPDKIIGLSVTSVDEVKKSRIDLVDYVGAGPIYATQTKPGKKPAGLAWLQDIRKLHPELPIVAIGGIKPENADTVLDAGADGLAVVTAISHSDQIKEAVHNL</sequence>
<dbReference type="PANTHER" id="PTHR20857">
    <property type="entry name" value="THIAMINE-PHOSPHATE PYROPHOSPHORYLASE"/>
    <property type="match status" value="1"/>
</dbReference>
<accession>A0ABW4HSQ9</accession>
<dbReference type="SUPFAM" id="SSF51391">
    <property type="entry name" value="Thiamin phosphate synthase"/>
    <property type="match status" value="1"/>
</dbReference>
<evidence type="ECO:0000256" key="4">
    <source>
        <dbReference type="ARBA" id="ARBA00022842"/>
    </source>
</evidence>
<dbReference type="PANTHER" id="PTHR20857:SF15">
    <property type="entry name" value="THIAMINE-PHOSPHATE SYNTHASE"/>
    <property type="match status" value="1"/>
</dbReference>
<feature type="binding site" evidence="9">
    <location>
        <position position="75"/>
    </location>
    <ligand>
        <name>Mg(2+)</name>
        <dbReference type="ChEBI" id="CHEBI:18420"/>
    </ligand>
</feature>
<dbReference type="Gene3D" id="3.20.20.70">
    <property type="entry name" value="Aldolase class I"/>
    <property type="match status" value="1"/>
</dbReference>